<evidence type="ECO:0000256" key="2">
    <source>
        <dbReference type="ARBA" id="ARBA00023315"/>
    </source>
</evidence>
<protein>
    <submittedName>
        <fullName evidence="3">Acetyltransferase</fullName>
    </submittedName>
</protein>
<evidence type="ECO:0000313" key="4">
    <source>
        <dbReference type="Proteomes" id="UP000060699"/>
    </source>
</evidence>
<accession>A0A0U3MTQ1</accession>
<dbReference type="EMBL" id="CP013729">
    <property type="protein sequence ID" value="ALV05252.1"/>
    <property type="molecule type" value="Genomic_DNA"/>
</dbReference>
<keyword evidence="4" id="KW-1185">Reference proteome</keyword>
<organism evidence="3 4">
    <name type="scientific">Roseateles depolymerans</name>
    <dbReference type="NCBI Taxonomy" id="76731"/>
    <lineage>
        <taxon>Bacteria</taxon>
        <taxon>Pseudomonadati</taxon>
        <taxon>Pseudomonadota</taxon>
        <taxon>Betaproteobacteria</taxon>
        <taxon>Burkholderiales</taxon>
        <taxon>Sphaerotilaceae</taxon>
        <taxon>Roseateles</taxon>
    </lineage>
</organism>
<dbReference type="SUPFAM" id="SSF55729">
    <property type="entry name" value="Acyl-CoA N-acyltransferases (Nat)"/>
    <property type="match status" value="1"/>
</dbReference>
<keyword evidence="1 3" id="KW-0808">Transferase</keyword>
<dbReference type="InterPro" id="IPR050832">
    <property type="entry name" value="Bact_Acetyltransf"/>
</dbReference>
<dbReference type="STRING" id="76731.RD2015_756"/>
<dbReference type="KEGG" id="rdp:RD2015_756"/>
<keyword evidence="2" id="KW-0012">Acyltransferase</keyword>
<gene>
    <name evidence="3" type="ORF">RD2015_756</name>
</gene>
<dbReference type="PATRIC" id="fig|76731.3.peg.767"/>
<dbReference type="AlphaFoldDB" id="A0A0U3MTQ1"/>
<sequence>MNPKPTAAANATAVPTVLRPALPSDIAACIDLRGRTRENAVSAARLAELGITEASWSAQVRSGELPGFIAVVHDTMAGYCFGDAVTGEIVVLALLPAHEGRGLGRQLLDRTVAHLASLGHRRLFLGCSSNPAHRSFGFYRRLGWTPTGQRDRLGDDELELWLPA</sequence>
<dbReference type="PANTHER" id="PTHR43877:SF2">
    <property type="entry name" value="AMINOALKYLPHOSPHONATE N-ACETYLTRANSFERASE-RELATED"/>
    <property type="match status" value="1"/>
</dbReference>
<dbReference type="InterPro" id="IPR016181">
    <property type="entry name" value="Acyl_CoA_acyltransferase"/>
</dbReference>
<dbReference type="Proteomes" id="UP000060699">
    <property type="component" value="Chromosome"/>
</dbReference>
<dbReference type="PANTHER" id="PTHR43877">
    <property type="entry name" value="AMINOALKYLPHOSPHONATE N-ACETYLTRANSFERASE-RELATED-RELATED"/>
    <property type="match status" value="1"/>
</dbReference>
<evidence type="ECO:0000313" key="3">
    <source>
        <dbReference type="EMBL" id="ALV05252.1"/>
    </source>
</evidence>
<dbReference type="CDD" id="cd04301">
    <property type="entry name" value="NAT_SF"/>
    <property type="match status" value="1"/>
</dbReference>
<reference evidence="3 4" key="1">
    <citation type="submission" date="2015-12" db="EMBL/GenBank/DDBJ databases">
        <title>Complete genome of Roseateles depolymerans KCTC 42856.</title>
        <authorList>
            <person name="Kim K.M."/>
        </authorList>
    </citation>
    <scope>NUCLEOTIDE SEQUENCE [LARGE SCALE GENOMIC DNA]</scope>
    <source>
        <strain evidence="3 4">KCTC 42856</strain>
    </source>
</reference>
<dbReference type="Gene3D" id="3.40.630.30">
    <property type="match status" value="1"/>
</dbReference>
<evidence type="ECO:0000256" key="1">
    <source>
        <dbReference type="ARBA" id="ARBA00022679"/>
    </source>
</evidence>
<dbReference type="Pfam" id="PF00583">
    <property type="entry name" value="Acetyltransf_1"/>
    <property type="match status" value="1"/>
</dbReference>
<name>A0A0U3MTQ1_9BURK</name>
<proteinExistence type="predicted"/>
<dbReference type="InterPro" id="IPR000182">
    <property type="entry name" value="GNAT_dom"/>
</dbReference>
<dbReference type="RefSeq" id="WP_198164890.1">
    <property type="nucleotide sequence ID" value="NZ_CP013729.1"/>
</dbReference>
<dbReference type="GO" id="GO:0016747">
    <property type="term" value="F:acyltransferase activity, transferring groups other than amino-acyl groups"/>
    <property type="evidence" value="ECO:0007669"/>
    <property type="project" value="InterPro"/>
</dbReference>
<dbReference type="PROSITE" id="PS51186">
    <property type="entry name" value="GNAT"/>
    <property type="match status" value="1"/>
</dbReference>